<name>A0A858R6F7_9PROT</name>
<evidence type="ECO:0000313" key="6">
    <source>
        <dbReference type="EMBL" id="QJE72991.1"/>
    </source>
</evidence>
<keyword evidence="6" id="KW-0966">Cell projection</keyword>
<dbReference type="PANTHER" id="PTHR34653">
    <property type="match status" value="1"/>
</dbReference>
<evidence type="ECO:0000256" key="2">
    <source>
        <dbReference type="ARBA" id="ARBA00009272"/>
    </source>
</evidence>
<accession>A0A858R6F7</accession>
<dbReference type="EMBL" id="CP051775">
    <property type="protein sequence ID" value="QJE72991.1"/>
    <property type="molecule type" value="Genomic_DNA"/>
</dbReference>
<dbReference type="Proteomes" id="UP000501891">
    <property type="component" value="Chromosome"/>
</dbReference>
<evidence type="ECO:0000256" key="1">
    <source>
        <dbReference type="ARBA" id="ARBA00004117"/>
    </source>
</evidence>
<dbReference type="AlphaFoldDB" id="A0A858R6F7"/>
<evidence type="ECO:0000256" key="4">
    <source>
        <dbReference type="HAMAP-Rule" id="MF_00724"/>
    </source>
</evidence>
<keyword evidence="7" id="KW-1185">Reference proteome</keyword>
<keyword evidence="6" id="KW-0969">Cilium</keyword>
<dbReference type="HAMAP" id="MF_00724">
    <property type="entry name" value="FliE"/>
    <property type="match status" value="1"/>
</dbReference>
<evidence type="ECO:0000313" key="7">
    <source>
        <dbReference type="Proteomes" id="UP000501891"/>
    </source>
</evidence>
<dbReference type="Pfam" id="PF02049">
    <property type="entry name" value="FliE"/>
    <property type="match status" value="1"/>
</dbReference>
<comment type="similarity">
    <text evidence="2 4">Belongs to the FliE family.</text>
</comment>
<protein>
    <recommendedName>
        <fullName evidence="4 5">Flagellar hook-basal body complex protein FliE</fullName>
    </recommendedName>
</protein>
<dbReference type="GO" id="GO:0071973">
    <property type="term" value="P:bacterial-type flagellum-dependent cell motility"/>
    <property type="evidence" value="ECO:0007669"/>
    <property type="project" value="InterPro"/>
</dbReference>
<organism evidence="6 7">
    <name type="scientific">Aerophototrophica crusticola</name>
    <dbReference type="NCBI Taxonomy" id="1709002"/>
    <lineage>
        <taxon>Bacteria</taxon>
        <taxon>Pseudomonadati</taxon>
        <taxon>Pseudomonadota</taxon>
        <taxon>Alphaproteobacteria</taxon>
        <taxon>Rhodospirillales</taxon>
        <taxon>Rhodospirillaceae</taxon>
        <taxon>Aerophototrophica</taxon>
    </lineage>
</organism>
<proteinExistence type="inferred from homology"/>
<keyword evidence="3 4" id="KW-0975">Bacterial flagellum</keyword>
<evidence type="ECO:0000256" key="5">
    <source>
        <dbReference type="NCBIfam" id="TIGR00205"/>
    </source>
</evidence>
<dbReference type="InterPro" id="IPR001624">
    <property type="entry name" value="FliE"/>
</dbReference>
<dbReference type="GO" id="GO:0005198">
    <property type="term" value="F:structural molecule activity"/>
    <property type="evidence" value="ECO:0007669"/>
    <property type="project" value="UniProtKB-UniRule"/>
</dbReference>
<sequence length="101" mass="10538">MVPFSNAAAAYANAAGQGLRSATKPAETDGPAFGDVLKEAAESAIDTMHRGEAMTAKGVLGKADLSDVVNAVTNAEMTLQAVVNVRDRVISAYQEILRMPM</sequence>
<dbReference type="GO" id="GO:0009425">
    <property type="term" value="C:bacterial-type flagellum basal body"/>
    <property type="evidence" value="ECO:0007669"/>
    <property type="project" value="UniProtKB-SubCell"/>
</dbReference>
<gene>
    <name evidence="4 6" type="primary">fliE</name>
    <name evidence="6" type="ORF">HHL28_07735</name>
</gene>
<evidence type="ECO:0000256" key="3">
    <source>
        <dbReference type="ARBA" id="ARBA00023143"/>
    </source>
</evidence>
<comment type="subcellular location">
    <subcellularLocation>
        <location evidence="1 4">Bacterial flagellum basal body</location>
    </subcellularLocation>
</comment>
<reference evidence="6" key="1">
    <citation type="submission" date="2020-04" db="EMBL/GenBank/DDBJ databases">
        <title>A desert anoxygenic phototrophic bacterium fixes CO2 using RubisCO under aerobic conditions.</title>
        <authorList>
            <person name="Tang K."/>
        </authorList>
    </citation>
    <scope>NUCLEOTIDE SEQUENCE [LARGE SCALE GENOMIC DNA]</scope>
    <source>
        <strain evidence="6">MIMtkB3</strain>
    </source>
</reference>
<dbReference type="GO" id="GO:0003774">
    <property type="term" value="F:cytoskeletal motor activity"/>
    <property type="evidence" value="ECO:0007669"/>
    <property type="project" value="InterPro"/>
</dbReference>
<keyword evidence="6" id="KW-0282">Flagellum</keyword>
<dbReference type="KEGG" id="acru:HHL28_07735"/>
<dbReference type="PANTHER" id="PTHR34653:SF1">
    <property type="entry name" value="FLAGELLAR HOOK-BASAL BODY COMPLEX PROTEIN FLIE"/>
    <property type="match status" value="1"/>
</dbReference>
<dbReference type="NCBIfam" id="TIGR00205">
    <property type="entry name" value="fliE"/>
    <property type="match status" value="1"/>
</dbReference>
<dbReference type="PRINTS" id="PR01006">
    <property type="entry name" value="FLGHOOKFLIE"/>
</dbReference>